<name>A0A3L6RLS4_PANMI</name>
<proteinExistence type="predicted"/>
<dbReference type="Proteomes" id="UP000275267">
    <property type="component" value="Unassembled WGS sequence"/>
</dbReference>
<evidence type="ECO:0000313" key="3">
    <source>
        <dbReference type="Proteomes" id="UP000275267"/>
    </source>
</evidence>
<evidence type="ECO:0000256" key="1">
    <source>
        <dbReference type="SAM" id="MobiDB-lite"/>
    </source>
</evidence>
<keyword evidence="3" id="KW-1185">Reference proteome</keyword>
<dbReference type="EMBL" id="PQIB02000008">
    <property type="protein sequence ID" value="RLN05002.1"/>
    <property type="molecule type" value="Genomic_DNA"/>
</dbReference>
<evidence type="ECO:0000313" key="2">
    <source>
        <dbReference type="EMBL" id="RLN05002.1"/>
    </source>
</evidence>
<sequence length="223" mass="24068">MKARTFLSCPVSSHGPRGPPVGHLWACLNFGLRAFSRLHQHDFFRPGNVRPIRPTSQGPFTNCLMGWWWIRPSPLFRSVFAGGHHHHHGRRRHLRRRSHLLAAPVSPPSTHDQRDLRFLPAAAASRHHLPRAVRPLPAVRAGIGAGAGGQPQVPQREGGRGRRGSGRGGAPAAVHVAGVARGRHGGDQAAAEARGRAGQAQAQGPVRGSEVPPEAFQRSVSVR</sequence>
<comment type="caution">
    <text evidence="2">The sequence shown here is derived from an EMBL/GenBank/DDBJ whole genome shotgun (WGS) entry which is preliminary data.</text>
</comment>
<feature type="compositionally biased region" description="Low complexity" evidence="1">
    <location>
        <begin position="187"/>
        <end position="204"/>
    </location>
</feature>
<feature type="region of interest" description="Disordered" evidence="1">
    <location>
        <begin position="141"/>
        <end position="223"/>
    </location>
</feature>
<organism evidence="2 3">
    <name type="scientific">Panicum miliaceum</name>
    <name type="common">Proso millet</name>
    <name type="synonym">Broomcorn millet</name>
    <dbReference type="NCBI Taxonomy" id="4540"/>
    <lineage>
        <taxon>Eukaryota</taxon>
        <taxon>Viridiplantae</taxon>
        <taxon>Streptophyta</taxon>
        <taxon>Embryophyta</taxon>
        <taxon>Tracheophyta</taxon>
        <taxon>Spermatophyta</taxon>
        <taxon>Magnoliopsida</taxon>
        <taxon>Liliopsida</taxon>
        <taxon>Poales</taxon>
        <taxon>Poaceae</taxon>
        <taxon>PACMAD clade</taxon>
        <taxon>Panicoideae</taxon>
        <taxon>Panicodae</taxon>
        <taxon>Paniceae</taxon>
        <taxon>Panicinae</taxon>
        <taxon>Panicum</taxon>
        <taxon>Panicum sect. Panicum</taxon>
    </lineage>
</organism>
<gene>
    <name evidence="2" type="ORF">C2845_PM13G01690</name>
</gene>
<accession>A0A3L6RLS4</accession>
<dbReference type="AlphaFoldDB" id="A0A3L6RLS4"/>
<protein>
    <submittedName>
        <fullName evidence="2">Uncharacterized protein</fullName>
    </submittedName>
</protein>
<feature type="compositionally biased region" description="Low complexity" evidence="1">
    <location>
        <begin position="170"/>
        <end position="180"/>
    </location>
</feature>
<reference evidence="3" key="1">
    <citation type="journal article" date="2019" name="Nat. Commun.">
        <title>The genome of broomcorn millet.</title>
        <authorList>
            <person name="Zou C."/>
            <person name="Miki D."/>
            <person name="Li D."/>
            <person name="Tang Q."/>
            <person name="Xiao L."/>
            <person name="Rajput S."/>
            <person name="Deng P."/>
            <person name="Jia W."/>
            <person name="Huang R."/>
            <person name="Zhang M."/>
            <person name="Sun Y."/>
            <person name="Hu J."/>
            <person name="Fu X."/>
            <person name="Schnable P.S."/>
            <person name="Li F."/>
            <person name="Zhang H."/>
            <person name="Feng B."/>
            <person name="Zhu X."/>
            <person name="Liu R."/>
            <person name="Schnable J.C."/>
            <person name="Zhu J.-K."/>
            <person name="Zhang H."/>
        </authorList>
    </citation>
    <scope>NUCLEOTIDE SEQUENCE [LARGE SCALE GENOMIC DNA]</scope>
</reference>